<comment type="caution">
    <text evidence="4">The sequence shown here is derived from an EMBL/GenBank/DDBJ whole genome shotgun (WGS) entry which is preliminary data.</text>
</comment>
<dbReference type="PANTHER" id="PTHR11721:SF3">
    <property type="entry name" value="LARGE RIBOSOMAL SUBUNIT PROTEIN UL15"/>
    <property type="match status" value="1"/>
</dbReference>
<keyword evidence="3" id="KW-0687">Ribonucleoprotein</keyword>
<evidence type="ECO:0000313" key="5">
    <source>
        <dbReference type="Proteomes" id="UP001188597"/>
    </source>
</evidence>
<evidence type="ECO:0000256" key="2">
    <source>
        <dbReference type="ARBA" id="ARBA00022980"/>
    </source>
</evidence>
<dbReference type="GO" id="GO:0022625">
    <property type="term" value="C:cytosolic large ribosomal subunit"/>
    <property type="evidence" value="ECO:0007669"/>
    <property type="project" value="TreeGrafter"/>
</dbReference>
<name>A0AA88VTZ3_9ASTE</name>
<dbReference type="EMBL" id="JAVXUP010001247">
    <property type="protein sequence ID" value="KAK3014079.1"/>
    <property type="molecule type" value="Genomic_DNA"/>
</dbReference>
<evidence type="ECO:0000313" key="4">
    <source>
        <dbReference type="EMBL" id="KAK3014079.1"/>
    </source>
</evidence>
<reference evidence="4" key="1">
    <citation type="submission" date="2022-12" db="EMBL/GenBank/DDBJ databases">
        <title>Draft genome assemblies for two species of Escallonia (Escalloniales).</title>
        <authorList>
            <person name="Chanderbali A."/>
            <person name="Dervinis C."/>
            <person name="Anghel I."/>
            <person name="Soltis D."/>
            <person name="Soltis P."/>
            <person name="Zapata F."/>
        </authorList>
    </citation>
    <scope>NUCLEOTIDE SEQUENCE</scope>
    <source>
        <strain evidence="4">UCBG64.0493</strain>
        <tissue evidence="4">Leaf</tissue>
    </source>
</reference>
<dbReference type="Gene3D" id="3.100.10.10">
    <property type="match status" value="1"/>
</dbReference>
<dbReference type="Proteomes" id="UP001188597">
    <property type="component" value="Unassembled WGS sequence"/>
</dbReference>
<comment type="similarity">
    <text evidence="1">Belongs to the universal ribosomal protein uL15 family.</text>
</comment>
<evidence type="ECO:0000256" key="1">
    <source>
        <dbReference type="ARBA" id="ARBA00007320"/>
    </source>
</evidence>
<dbReference type="PANTHER" id="PTHR11721">
    <property type="entry name" value="60S RIBOSOMAL PROTEIN L27A"/>
    <property type="match status" value="1"/>
</dbReference>
<accession>A0AA88VTZ3</accession>
<gene>
    <name evidence="4" type="ORF">RJ639_008211</name>
</gene>
<organism evidence="4 5">
    <name type="scientific">Escallonia herrerae</name>
    <dbReference type="NCBI Taxonomy" id="1293975"/>
    <lineage>
        <taxon>Eukaryota</taxon>
        <taxon>Viridiplantae</taxon>
        <taxon>Streptophyta</taxon>
        <taxon>Embryophyta</taxon>
        <taxon>Tracheophyta</taxon>
        <taxon>Spermatophyta</taxon>
        <taxon>Magnoliopsida</taxon>
        <taxon>eudicotyledons</taxon>
        <taxon>Gunneridae</taxon>
        <taxon>Pentapetalae</taxon>
        <taxon>asterids</taxon>
        <taxon>campanulids</taxon>
        <taxon>Escalloniales</taxon>
        <taxon>Escalloniaceae</taxon>
        <taxon>Escallonia</taxon>
    </lineage>
</organism>
<evidence type="ECO:0000256" key="3">
    <source>
        <dbReference type="ARBA" id="ARBA00023274"/>
    </source>
</evidence>
<keyword evidence="2" id="KW-0689">Ribosomal protein</keyword>
<dbReference type="SUPFAM" id="SSF52080">
    <property type="entry name" value="Ribosomal proteins L15p and L18e"/>
    <property type="match status" value="1"/>
</dbReference>
<dbReference type="GO" id="GO:0003735">
    <property type="term" value="F:structural constituent of ribosome"/>
    <property type="evidence" value="ECO:0007669"/>
    <property type="project" value="TreeGrafter"/>
</dbReference>
<sequence>MYHHRILFDKNHPGYFGKVGMSYFQSFRNKFHYPVVNVKHLRSLVPQEAREKVAGSGAAPVVDVMHRKAKSQQP</sequence>
<proteinExistence type="inferred from homology"/>
<keyword evidence="5" id="KW-1185">Reference proteome</keyword>
<dbReference type="InterPro" id="IPR036227">
    <property type="entry name" value="Ribosomal_uL15/eL18_sf"/>
</dbReference>
<protein>
    <submittedName>
        <fullName evidence="4">Uncharacterized protein</fullName>
    </submittedName>
</protein>
<dbReference type="AlphaFoldDB" id="A0AA88VTZ3"/>